<feature type="binding site" evidence="6">
    <location>
        <begin position="267"/>
        <end position="270"/>
    </location>
    <ligand>
        <name>ATP</name>
        <dbReference type="ChEBI" id="CHEBI:30616"/>
    </ligand>
</feature>
<reference evidence="7 8" key="1">
    <citation type="journal article" date="2015" name="Nature">
        <title>rRNA introns, odd ribosomes, and small enigmatic genomes across a large radiation of phyla.</title>
        <authorList>
            <person name="Brown C.T."/>
            <person name="Hug L.A."/>
            <person name="Thomas B.C."/>
            <person name="Sharon I."/>
            <person name="Castelle C.J."/>
            <person name="Singh A."/>
            <person name="Wilkins M.J."/>
            <person name="Williams K.H."/>
            <person name="Banfield J.F."/>
        </authorList>
    </citation>
    <scope>NUCLEOTIDE SEQUENCE [LARGE SCALE GENOMIC DNA]</scope>
</reference>
<dbReference type="HAMAP" id="MF_02207">
    <property type="entry name" value="MreB"/>
    <property type="match status" value="1"/>
</dbReference>
<proteinExistence type="inferred from homology"/>
<keyword evidence="1 6" id="KW-0963">Cytoplasm</keyword>
<evidence type="ECO:0000256" key="6">
    <source>
        <dbReference type="HAMAP-Rule" id="MF_02207"/>
    </source>
</evidence>
<evidence type="ECO:0000256" key="2">
    <source>
        <dbReference type="ARBA" id="ARBA00022741"/>
    </source>
</evidence>
<evidence type="ECO:0000313" key="7">
    <source>
        <dbReference type="EMBL" id="KKU33390.1"/>
    </source>
</evidence>
<dbReference type="GO" id="GO:0008360">
    <property type="term" value="P:regulation of cell shape"/>
    <property type="evidence" value="ECO:0007669"/>
    <property type="project" value="UniProtKB-UniRule"/>
</dbReference>
<dbReference type="InterPro" id="IPR004753">
    <property type="entry name" value="MreB"/>
</dbReference>
<evidence type="ECO:0000256" key="3">
    <source>
        <dbReference type="ARBA" id="ARBA00022840"/>
    </source>
</evidence>
<comment type="subunit">
    <text evidence="6">Forms polymers.</text>
</comment>
<accession>A0A0G1SJ86</accession>
<name>A0A0G1SJ86_9BACT</name>
<keyword evidence="3 6" id="KW-0067">ATP-binding</keyword>
<dbReference type="GO" id="GO:0005737">
    <property type="term" value="C:cytoplasm"/>
    <property type="evidence" value="ECO:0007669"/>
    <property type="project" value="UniProtKB-SubCell"/>
</dbReference>
<dbReference type="Proteomes" id="UP000034794">
    <property type="component" value="Unassembled WGS sequence"/>
</dbReference>
<dbReference type="InterPro" id="IPR043129">
    <property type="entry name" value="ATPase_NBD"/>
</dbReference>
<protein>
    <recommendedName>
        <fullName evidence="6">Cell shape-determining protein MreB</fullName>
    </recommendedName>
</protein>
<dbReference type="CDD" id="cd10225">
    <property type="entry name" value="ASKHA_NBD_MreB-like"/>
    <property type="match status" value="1"/>
</dbReference>
<dbReference type="SUPFAM" id="SSF53067">
    <property type="entry name" value="Actin-like ATPase domain"/>
    <property type="match status" value="2"/>
</dbReference>
<evidence type="ECO:0000256" key="4">
    <source>
        <dbReference type="ARBA" id="ARBA00022960"/>
    </source>
</evidence>
<dbReference type="PANTHER" id="PTHR42749:SF1">
    <property type="entry name" value="CELL SHAPE-DETERMINING PROTEIN MREB"/>
    <property type="match status" value="1"/>
</dbReference>
<dbReference type="PANTHER" id="PTHR42749">
    <property type="entry name" value="CELL SHAPE-DETERMINING PROTEIN MREB"/>
    <property type="match status" value="1"/>
</dbReference>
<dbReference type="NCBIfam" id="TIGR00904">
    <property type="entry name" value="mreB"/>
    <property type="match status" value="1"/>
</dbReference>
<evidence type="ECO:0000256" key="1">
    <source>
        <dbReference type="ARBA" id="ARBA00022490"/>
    </source>
</evidence>
<dbReference type="Pfam" id="PF06723">
    <property type="entry name" value="MreB_Mbl"/>
    <property type="match status" value="1"/>
</dbReference>
<dbReference type="NCBIfam" id="NF010539">
    <property type="entry name" value="PRK13927.1"/>
    <property type="match status" value="1"/>
</dbReference>
<dbReference type="GO" id="GO:0005524">
    <property type="term" value="F:ATP binding"/>
    <property type="evidence" value="ECO:0007669"/>
    <property type="project" value="UniProtKB-KW"/>
</dbReference>
<keyword evidence="2 6" id="KW-0547">Nucleotide-binding</keyword>
<dbReference type="PRINTS" id="PR01652">
    <property type="entry name" value="SHAPEPROTEIN"/>
</dbReference>
<sequence>MKRLTVKRRPFGFLEGVRFTGILYQFSITNGSRAPERPHDTACYSLIDYVWLKLLIELDTKMSFSFYKKIAIDLGTANSLVYVVGEGVVLEEPTVVAVSLNDGKVLAVGHEAQKMLGRTPGNIKASKPMRDGVIADYAVTEAMLKYFLRKVGAYGLMKPEVMICVPAGVTQVERRAVLGAAMEAGARNAYLIEEPLAAAIGAGVPISEPSGNMVLDMGGGASEAAVISLGGVVTFKSVRVAGNRIDEAISKYVRRKHNLVIGETTAESIKIKIGSAMPSSKEEAMEVTGRDSITGLPKQIHLSSVEVFEAMREPLGKIIQMLKTVMEEVPPELSSDIIDKGIVMTGGTAQLKSFDRLITQETGVPAFVAEDPLRCVIKGIGIAIENLDVYARSIKK</sequence>
<dbReference type="Gene3D" id="3.30.420.40">
    <property type="match status" value="3"/>
</dbReference>
<keyword evidence="4 6" id="KW-0133">Cell shape</keyword>
<gene>
    <name evidence="6" type="primary">mreB</name>
    <name evidence="7" type="ORF">UX47_C0004G0035</name>
</gene>
<comment type="similarity">
    <text evidence="5 6">Belongs to the FtsA/MreB family.</text>
</comment>
<comment type="function">
    <text evidence="6">Forms membrane-associated dynamic filaments that are essential for cell shape determination. Acts by regulating cell wall synthesis and cell elongation, and thus cell shape. A feedback loop between cell geometry and MreB localization may maintain elongated cell shape by targeting cell wall growth to regions of negative cell wall curvature.</text>
</comment>
<dbReference type="AlphaFoldDB" id="A0A0G1SJ86"/>
<dbReference type="PATRIC" id="fig|1618381.3.peg.434"/>
<evidence type="ECO:0000256" key="5">
    <source>
        <dbReference type="ARBA" id="ARBA00023458"/>
    </source>
</evidence>
<dbReference type="EMBL" id="LCMI01000004">
    <property type="protein sequence ID" value="KKU33390.1"/>
    <property type="molecule type" value="Genomic_DNA"/>
</dbReference>
<feature type="binding site" evidence="6">
    <location>
        <begin position="76"/>
        <end position="78"/>
    </location>
    <ligand>
        <name>ATP</name>
        <dbReference type="ChEBI" id="CHEBI:30616"/>
    </ligand>
</feature>
<comment type="subcellular location">
    <subcellularLocation>
        <location evidence="6">Cytoplasm</location>
    </subcellularLocation>
    <text evidence="6">Membrane-associated.</text>
</comment>
<evidence type="ECO:0000313" key="8">
    <source>
        <dbReference type="Proteomes" id="UP000034794"/>
    </source>
</evidence>
<dbReference type="GO" id="GO:0000902">
    <property type="term" value="P:cell morphogenesis"/>
    <property type="evidence" value="ECO:0007669"/>
    <property type="project" value="InterPro"/>
</dbReference>
<dbReference type="InterPro" id="IPR056546">
    <property type="entry name" value="MreB_MamK-like"/>
</dbReference>
<organism evidence="7 8">
    <name type="scientific">Candidatus Collierbacteria bacterium GW2011_GWA2_46_26</name>
    <dbReference type="NCBI Taxonomy" id="1618381"/>
    <lineage>
        <taxon>Bacteria</taxon>
        <taxon>Candidatus Collieribacteriota</taxon>
    </lineage>
</organism>
<comment type="caution">
    <text evidence="7">The sequence shown here is derived from an EMBL/GenBank/DDBJ whole genome shotgun (WGS) entry which is preliminary data.</text>
</comment>
<comment type="caution">
    <text evidence="6">Lacks conserved residue(s) required for the propagation of feature annotation.</text>
</comment>